<comment type="caution">
    <text evidence="3">The sequence shown here is derived from an EMBL/GenBank/DDBJ whole genome shotgun (WGS) entry which is preliminary data.</text>
</comment>
<accession>A0A8H7LBA8</accession>
<keyword evidence="2" id="KW-0472">Membrane</keyword>
<proteinExistence type="predicted"/>
<keyword evidence="2" id="KW-1133">Transmembrane helix</keyword>
<keyword evidence="2" id="KW-0812">Transmembrane</keyword>
<keyword evidence="4" id="KW-1185">Reference proteome</keyword>
<dbReference type="Proteomes" id="UP000649328">
    <property type="component" value="Unassembled WGS sequence"/>
</dbReference>
<feature type="compositionally biased region" description="Polar residues" evidence="1">
    <location>
        <begin position="65"/>
        <end position="78"/>
    </location>
</feature>
<dbReference type="AlphaFoldDB" id="A0A8H7LBA8"/>
<feature type="transmembrane region" description="Helical" evidence="2">
    <location>
        <begin position="90"/>
        <end position="110"/>
    </location>
</feature>
<gene>
    <name evidence="3" type="ORF">HF325_001164</name>
</gene>
<evidence type="ECO:0000313" key="3">
    <source>
        <dbReference type="EMBL" id="KAF8003716.1"/>
    </source>
</evidence>
<feature type="region of interest" description="Disordered" evidence="1">
    <location>
        <begin position="48"/>
        <end position="80"/>
    </location>
</feature>
<sequence>MNRKLILFDEEDPSLLSLNDLATSTKNYVTAVLEPQIIATHVFDSRSDSTIRRSNGPDPDKRTEISNTVSHTENSQNRAGPHFRSADYRLVSNVFIGLIMVQYILIFFAIPFSEVDNRPAAAVLSCLLGYLLFLLCILMIPAGLIDVPTALSFQSLLISCMLKSIDLVANIYSLTLCLQVKEPMIEYTFDQDRLPVRPLDVTFYIQTVGCLLLILSVVSLILSIIVFLFNFMFFQAKKSYDMGDENKDSLGDATV</sequence>
<evidence type="ECO:0000256" key="2">
    <source>
        <dbReference type="SAM" id="Phobius"/>
    </source>
</evidence>
<evidence type="ECO:0000313" key="4">
    <source>
        <dbReference type="Proteomes" id="UP000649328"/>
    </source>
</evidence>
<name>A0A8H7LBA8_9ASCO</name>
<dbReference type="OrthoDB" id="10323670at2759"/>
<feature type="transmembrane region" description="Helical" evidence="2">
    <location>
        <begin position="203"/>
        <end position="229"/>
    </location>
</feature>
<organism evidence="3 4">
    <name type="scientific">Metschnikowia pulcherrima</name>
    <dbReference type="NCBI Taxonomy" id="27326"/>
    <lineage>
        <taxon>Eukaryota</taxon>
        <taxon>Fungi</taxon>
        <taxon>Dikarya</taxon>
        <taxon>Ascomycota</taxon>
        <taxon>Saccharomycotina</taxon>
        <taxon>Pichiomycetes</taxon>
        <taxon>Metschnikowiaceae</taxon>
        <taxon>Metschnikowia</taxon>
    </lineage>
</organism>
<dbReference type="EMBL" id="JACBPP010000002">
    <property type="protein sequence ID" value="KAF8003716.1"/>
    <property type="molecule type" value="Genomic_DNA"/>
</dbReference>
<reference evidence="3" key="1">
    <citation type="submission" date="2020-10" db="EMBL/GenBank/DDBJ databases">
        <title>The Whole-Genome Sequence of Metschnikowia persimmonesis, a Novel Endophytic Yeast Species Isolated from Medicinal Plant Diospyros kaki Thumb.</title>
        <authorList>
            <person name="Rahmat E."/>
            <person name="Kang Y."/>
        </authorList>
    </citation>
    <scope>NUCLEOTIDE SEQUENCE</scope>
    <source>
        <strain evidence="3">KIOM G15050</strain>
    </source>
</reference>
<protein>
    <submittedName>
        <fullName evidence="3">Uncharacterized protein</fullName>
    </submittedName>
</protein>
<feature type="transmembrane region" description="Helical" evidence="2">
    <location>
        <begin position="122"/>
        <end position="144"/>
    </location>
</feature>
<evidence type="ECO:0000256" key="1">
    <source>
        <dbReference type="SAM" id="MobiDB-lite"/>
    </source>
</evidence>